<reference evidence="1 2" key="1">
    <citation type="submission" date="2015-05" db="EMBL/GenBank/DDBJ databases">
        <title>Genome sequencing and analysis of members of genus Stenotrophomonas.</title>
        <authorList>
            <person name="Patil P.P."/>
            <person name="Midha S."/>
            <person name="Patil P.B."/>
        </authorList>
    </citation>
    <scope>NUCLEOTIDE SEQUENCE [LARGE SCALE GENOMIC DNA]</scope>
    <source>
        <strain evidence="1 2">JCM 16244</strain>
    </source>
</reference>
<name>A0A0R0E2F7_9GAMM</name>
<dbReference type="OrthoDB" id="5986582at2"/>
<dbReference type="STRING" id="659018.ABB34_00310"/>
<organism evidence="1 2">
    <name type="scientific">Stenotrophomonas daejeonensis</name>
    <dbReference type="NCBI Taxonomy" id="659018"/>
    <lineage>
        <taxon>Bacteria</taxon>
        <taxon>Pseudomonadati</taxon>
        <taxon>Pseudomonadota</taxon>
        <taxon>Gammaproteobacteria</taxon>
        <taxon>Lysobacterales</taxon>
        <taxon>Lysobacteraceae</taxon>
        <taxon>Stenotrophomonas</taxon>
    </lineage>
</organism>
<evidence type="ECO:0000313" key="2">
    <source>
        <dbReference type="Proteomes" id="UP000050940"/>
    </source>
</evidence>
<accession>A0A0R0E2F7</accession>
<dbReference type="EMBL" id="LDJP01000004">
    <property type="protein sequence ID" value="KRG88363.1"/>
    <property type="molecule type" value="Genomic_DNA"/>
</dbReference>
<keyword evidence="2" id="KW-1185">Reference proteome</keyword>
<comment type="caution">
    <text evidence="1">The sequence shown here is derived from an EMBL/GenBank/DDBJ whole genome shotgun (WGS) entry which is preliminary data.</text>
</comment>
<proteinExistence type="predicted"/>
<dbReference type="AlphaFoldDB" id="A0A0R0E2F7"/>
<dbReference type="Proteomes" id="UP000050940">
    <property type="component" value="Unassembled WGS sequence"/>
</dbReference>
<evidence type="ECO:0008006" key="3">
    <source>
        <dbReference type="Google" id="ProtNLM"/>
    </source>
</evidence>
<protein>
    <recommendedName>
        <fullName evidence="3">Flagellar basal-body/hook protein C-terminal domain-containing protein</fullName>
    </recommendedName>
</protein>
<sequence length="99" mass="10299">MNTISPIAASGMRVAVMGMRVSAHNVAVQPVRPVVPRQVLTVQTIQGGGATAQVTTGDEAPDMVTDLLAAKTYEVAFAANAVVIRRGNEMLGSLFDAFA</sequence>
<dbReference type="PATRIC" id="fig|659018.3.peg.1417"/>
<gene>
    <name evidence="1" type="ORF">ABB34_00310</name>
</gene>
<evidence type="ECO:0000313" key="1">
    <source>
        <dbReference type="EMBL" id="KRG88363.1"/>
    </source>
</evidence>
<dbReference type="RefSeq" id="WP_057639244.1">
    <property type="nucleotide sequence ID" value="NZ_LDJP01000004.1"/>
</dbReference>